<feature type="domain" description="Pyruvate/ketoisovalerate oxidoreductase catalytic" evidence="2">
    <location>
        <begin position="740"/>
        <end position="926"/>
    </location>
</feature>
<keyword evidence="4" id="KW-0670">Pyruvate</keyword>
<dbReference type="InterPro" id="IPR019752">
    <property type="entry name" value="Pyrv/ketoisovalerate_OxRed_cat"/>
</dbReference>
<proteinExistence type="predicted"/>
<dbReference type="Gene3D" id="3.40.50.970">
    <property type="match status" value="1"/>
</dbReference>
<dbReference type="NCBIfam" id="NF009589">
    <property type="entry name" value="PRK13030.1"/>
    <property type="match status" value="1"/>
</dbReference>
<name>A0A5C8P0B0_9BURK</name>
<evidence type="ECO:0000256" key="1">
    <source>
        <dbReference type="ARBA" id="ARBA00023002"/>
    </source>
</evidence>
<comment type="caution">
    <text evidence="4">The sequence shown here is derived from an EMBL/GenBank/DDBJ whole genome shotgun (WGS) entry which is preliminary data.</text>
</comment>
<evidence type="ECO:0000313" key="5">
    <source>
        <dbReference type="Proteomes" id="UP000321548"/>
    </source>
</evidence>
<dbReference type="NCBIfam" id="NF009588">
    <property type="entry name" value="PRK13029.1"/>
    <property type="match status" value="1"/>
</dbReference>
<dbReference type="OrthoDB" id="9803617at2"/>
<dbReference type="AlphaFoldDB" id="A0A5C8P0B0"/>
<keyword evidence="1" id="KW-0560">Oxidoreductase</keyword>
<dbReference type="EMBL" id="VDUY01000002">
    <property type="protein sequence ID" value="TXL67025.1"/>
    <property type="molecule type" value="Genomic_DNA"/>
</dbReference>
<dbReference type="GO" id="GO:0016903">
    <property type="term" value="F:oxidoreductase activity, acting on the aldehyde or oxo group of donors"/>
    <property type="evidence" value="ECO:0007669"/>
    <property type="project" value="InterPro"/>
</dbReference>
<evidence type="ECO:0000259" key="3">
    <source>
        <dbReference type="Pfam" id="PF20169"/>
    </source>
</evidence>
<dbReference type="PANTHER" id="PTHR48084">
    <property type="entry name" value="2-OXOGLUTARATE OXIDOREDUCTASE SUBUNIT KORB-RELATED"/>
    <property type="match status" value="1"/>
</dbReference>
<dbReference type="Proteomes" id="UP000321548">
    <property type="component" value="Unassembled WGS sequence"/>
</dbReference>
<dbReference type="InterPro" id="IPR046667">
    <property type="entry name" value="DUF6537"/>
</dbReference>
<dbReference type="InterPro" id="IPR002869">
    <property type="entry name" value="Pyrv_flavodox_OxRed_cen"/>
</dbReference>
<evidence type="ECO:0000259" key="2">
    <source>
        <dbReference type="Pfam" id="PF01558"/>
    </source>
</evidence>
<evidence type="ECO:0000313" key="4">
    <source>
        <dbReference type="EMBL" id="TXL67025.1"/>
    </source>
</evidence>
<dbReference type="PANTHER" id="PTHR48084:SF3">
    <property type="entry name" value="SUBUNIT OF PYRUVATE:FLAVODOXIN OXIDOREDUCTASE"/>
    <property type="match status" value="1"/>
</dbReference>
<dbReference type="InterPro" id="IPR029061">
    <property type="entry name" value="THDP-binding"/>
</dbReference>
<protein>
    <submittedName>
        <fullName evidence="4">Indolepyruvate ferredoxin oxidoreductase family protein</fullName>
    </submittedName>
</protein>
<dbReference type="Gene3D" id="3.40.920.10">
    <property type="entry name" value="Pyruvate-ferredoxin oxidoreductase, PFOR, domain III"/>
    <property type="match status" value="1"/>
</dbReference>
<dbReference type="RefSeq" id="WP_147703274.1">
    <property type="nucleotide sequence ID" value="NZ_VDUY01000002.1"/>
</dbReference>
<dbReference type="CDD" id="cd07034">
    <property type="entry name" value="TPP_PYR_PFOR_IOR-alpha_like"/>
    <property type="match status" value="1"/>
</dbReference>
<dbReference type="Pfam" id="PF01558">
    <property type="entry name" value="POR"/>
    <property type="match status" value="1"/>
</dbReference>
<keyword evidence="5" id="KW-1185">Reference proteome</keyword>
<gene>
    <name evidence="4" type="ORF">FHP08_05240</name>
</gene>
<dbReference type="SUPFAM" id="SSF52518">
    <property type="entry name" value="Thiamin diphosphate-binding fold (THDP-binding)"/>
    <property type="match status" value="2"/>
</dbReference>
<organism evidence="4 5">
    <name type="scientific">Zeimonas arvi</name>
    <dbReference type="NCBI Taxonomy" id="2498847"/>
    <lineage>
        <taxon>Bacteria</taxon>
        <taxon>Pseudomonadati</taxon>
        <taxon>Pseudomonadota</taxon>
        <taxon>Betaproteobacteria</taxon>
        <taxon>Burkholderiales</taxon>
        <taxon>Burkholderiaceae</taxon>
        <taxon>Zeimonas</taxon>
    </lineage>
</organism>
<dbReference type="InterPro" id="IPR051457">
    <property type="entry name" value="2-oxoacid:Fd_oxidoreductase"/>
</dbReference>
<dbReference type="InterPro" id="IPR002880">
    <property type="entry name" value="Pyrv_Fd/Flavodoxin_OxRdtase_N"/>
</dbReference>
<dbReference type="Pfam" id="PF20169">
    <property type="entry name" value="DUF6537"/>
    <property type="match status" value="1"/>
</dbReference>
<accession>A0A5C8P0B0</accession>
<dbReference type="SUPFAM" id="SSF53323">
    <property type="entry name" value="Pyruvate-ferredoxin oxidoreductase, PFOR, domain III"/>
    <property type="match status" value="1"/>
</dbReference>
<sequence length="1196" mass="127161">MNAPEVPSAAPGLIRRRASLEDALFAKSGTIFLSGIQALVRLPLMQRELDEARGLGTAGFVSGYRGSPLGGYDRQLWVAAEALARSNVHFLPAINEELAATAVLGSQQVESDPARTRRAAFGLWYGKGPGVDRAADALKHGHARGASPNGGVLVVAGDDHGCVSSSMGHQSELTMMSWRMPVLSPANVAELLEFGLHGWALSRHSGAWVGMTAISEVVESAATVDLDTLELPVGVPCRGTGEGAPLHYRADDRPGLAIEARMAARLDAVREFAAAHPIDRMICAPPGASLGIVTCGKAHPDLLEALRRIGLGLDDLARAGVRLYKVGLAFPIEPARMRAFARGLAEVLVVEEKGGVVEQQMRALLYGAPPGSRPSILGKTSTDGRPLLPEVDELRPSRLLPVLADWLARHRPALDRRSLVAGLLASPLSPHPADHWTRVPHFCSGCPHNTSTVVPAGSRAQSGIGCHAMAMWMDRDTAGVTQMGGEGVDWLAHSRFTATPHVFQNLGDGTWLHSGVLAVRQAVAAKGRITFKILVNDAVAMTGGQPPDGVATADAIARQLRAEGVARIAVVAEEPDELAPVKAGFPPGVSFHPRAALDAVQRELRELPGVSALIYVQVCAAEKRRRRKRGEHSAAPSRLIINEAVCDGCGECGRISNCLSVVPVDTPTGRKRRIDQSSCNMDLRCADAFCPSFVSVRGARLRRPGRSIDRERLAQRLAALPQAGPPASQGPYDLLVAGVGGTGVVTVGALVAMAAHLEARHASVLDFTGFAQKGGSVLSHVRIAANAGALNQARIDARQADAVLACDLVVAAGDDALQTVSRGRTRIVANLAAAPIAAQLRDPDADMPLSALLDKLAKAAGGGPDLCDARAIAEAALGDAMAANVVMLGFAWQRGIVPVGWEAIEKAIELNRVAVDSNLLAFRLGRLAAADPVWLDEALGRPGLVARHARCEAEDDIPLDALLARLESELVAYQNAHLAGRWRSLVERTVALETRLRAPGEALVLAPAVARSYARLSMYKDEYEVARLHASDDFRQAIEAQFEGRFSLTLHLAPPLLARPGRDGPPRKLRLGAWAFPLLGALAALRRLRGTAVDPFGHTRERRIERALPVDYAAMIDGLLARLSDLAAASSDRLGLDEPMALAVEVASLPRSIRGYGQVKLRNLVAAKRRERELLGRLGLDQPVSRPVERLIAESA</sequence>
<feature type="domain" description="DUF6537" evidence="3">
    <location>
        <begin position="960"/>
        <end position="1172"/>
    </location>
</feature>
<reference evidence="4 5" key="1">
    <citation type="submission" date="2019-06" db="EMBL/GenBank/DDBJ databases">
        <title>Quisquiliibacterium sp. nov., isolated from a maize field.</title>
        <authorList>
            <person name="Lin S.-Y."/>
            <person name="Tsai C.-F."/>
            <person name="Young C.-C."/>
        </authorList>
    </citation>
    <scope>NUCLEOTIDE SEQUENCE [LARGE SCALE GENOMIC DNA]</scope>
    <source>
        <strain evidence="4 5">CC-CFT501</strain>
    </source>
</reference>